<dbReference type="PROSITE" id="PS50943">
    <property type="entry name" value="HTH_CROC1"/>
    <property type="match status" value="1"/>
</dbReference>
<organism evidence="5 6">
    <name type="scientific">Dorea acetigenes</name>
    <dbReference type="NCBI Taxonomy" id="2981787"/>
    <lineage>
        <taxon>Bacteria</taxon>
        <taxon>Bacillati</taxon>
        <taxon>Bacillota</taxon>
        <taxon>Clostridia</taxon>
        <taxon>Lachnospirales</taxon>
        <taxon>Lachnospiraceae</taxon>
        <taxon>Dorea</taxon>
    </lineage>
</organism>
<dbReference type="Gene3D" id="1.10.260.40">
    <property type="entry name" value="lambda repressor-like DNA-binding domains"/>
    <property type="match status" value="1"/>
</dbReference>
<gene>
    <name evidence="5" type="ORF">OCV99_07395</name>
</gene>
<keyword evidence="1" id="KW-0238">DNA-binding</keyword>
<sequence>MDLADKIIALRKKKGWSQEELAEKTGVSRQAVSKWEGAQSVPDLSKILLLSEIFEVSTDYLLKDDMTEEWQESKAQLAVERPVTESRAAGHHPTEEKQGRYVSMEEAEEFLTMKEGTAGRIAAGVCLCIWSPVGLILLGAACETGRLAVSEEAAGGAGIILLLFMVAAAVAIFISCGMRTEKFEYLEKEVIELEDGMEQLIKERQEQCRSAYMKSCIAGVCICILSVIPIFSGTFFGENDFIFAIGVAFTLIIVGIGVAVLIFSGVPWESMQKLLQEGEYTVEKKRKKQKGDTFSGVYWLIITAVYLGYSFYTNNWGRSWIIWPVAGVLFAAVRIVFDSSRQGSTGKAE</sequence>
<dbReference type="SMART" id="SM00530">
    <property type="entry name" value="HTH_XRE"/>
    <property type="match status" value="1"/>
</dbReference>
<dbReference type="PANTHER" id="PTHR46558:SF13">
    <property type="entry name" value="HTH-TYPE TRANSCRIPTIONAL REGULATOR IMMR"/>
    <property type="match status" value="1"/>
</dbReference>
<dbReference type="InterPro" id="IPR010982">
    <property type="entry name" value="Lambda_DNA-bd_dom_sf"/>
</dbReference>
<feature type="transmembrane region" description="Helical" evidence="3">
    <location>
        <begin position="318"/>
        <end position="337"/>
    </location>
</feature>
<evidence type="ECO:0000256" key="3">
    <source>
        <dbReference type="SAM" id="Phobius"/>
    </source>
</evidence>
<feature type="region of interest" description="Disordered" evidence="2">
    <location>
        <begin position="79"/>
        <end position="99"/>
    </location>
</feature>
<dbReference type="CDD" id="cd00093">
    <property type="entry name" value="HTH_XRE"/>
    <property type="match status" value="1"/>
</dbReference>
<evidence type="ECO:0000259" key="4">
    <source>
        <dbReference type="PROSITE" id="PS50943"/>
    </source>
</evidence>
<feature type="transmembrane region" description="Helical" evidence="3">
    <location>
        <begin position="294"/>
        <end position="312"/>
    </location>
</feature>
<comment type="caution">
    <text evidence="5">The sequence shown here is derived from an EMBL/GenBank/DDBJ whole genome shotgun (WGS) entry which is preliminary data.</text>
</comment>
<keyword evidence="6" id="KW-1185">Reference proteome</keyword>
<dbReference type="PANTHER" id="PTHR46558">
    <property type="entry name" value="TRACRIPTIONAL REGULATORY PROTEIN-RELATED-RELATED"/>
    <property type="match status" value="1"/>
</dbReference>
<feature type="domain" description="HTH cro/C1-type" evidence="4">
    <location>
        <begin position="7"/>
        <end position="61"/>
    </location>
</feature>
<evidence type="ECO:0000313" key="5">
    <source>
        <dbReference type="EMBL" id="MCU6686374.1"/>
    </source>
</evidence>
<dbReference type="Pfam" id="PF01381">
    <property type="entry name" value="HTH_3"/>
    <property type="match status" value="1"/>
</dbReference>
<keyword evidence="3" id="KW-0812">Transmembrane</keyword>
<dbReference type="SUPFAM" id="SSF47413">
    <property type="entry name" value="lambda repressor-like DNA-binding domains"/>
    <property type="match status" value="1"/>
</dbReference>
<dbReference type="RefSeq" id="WP_158369453.1">
    <property type="nucleotide sequence ID" value="NZ_JAOQJU010000006.1"/>
</dbReference>
<evidence type="ECO:0000256" key="2">
    <source>
        <dbReference type="SAM" id="MobiDB-lite"/>
    </source>
</evidence>
<feature type="transmembrane region" description="Helical" evidence="3">
    <location>
        <begin position="211"/>
        <end position="235"/>
    </location>
</feature>
<dbReference type="Proteomes" id="UP001652431">
    <property type="component" value="Unassembled WGS sequence"/>
</dbReference>
<evidence type="ECO:0000313" key="6">
    <source>
        <dbReference type="Proteomes" id="UP001652431"/>
    </source>
</evidence>
<protein>
    <submittedName>
        <fullName evidence="5">Helix-turn-helix domain-containing protein</fullName>
    </submittedName>
</protein>
<dbReference type="EMBL" id="JAOQJU010000006">
    <property type="protein sequence ID" value="MCU6686374.1"/>
    <property type="molecule type" value="Genomic_DNA"/>
</dbReference>
<reference evidence="5 6" key="1">
    <citation type="journal article" date="2021" name="ISME Commun">
        <title>Automated analysis of genomic sequences facilitates high-throughput and comprehensive description of bacteria.</title>
        <authorList>
            <person name="Hitch T.C.A."/>
        </authorList>
    </citation>
    <scope>NUCLEOTIDE SEQUENCE [LARGE SCALE GENOMIC DNA]</scope>
    <source>
        <strain evidence="5 6">Sanger_03</strain>
    </source>
</reference>
<proteinExistence type="predicted"/>
<evidence type="ECO:0000256" key="1">
    <source>
        <dbReference type="ARBA" id="ARBA00023125"/>
    </source>
</evidence>
<name>A0ABT2RMH4_9FIRM</name>
<accession>A0ABT2RMH4</accession>
<dbReference type="InterPro" id="IPR001387">
    <property type="entry name" value="Cro/C1-type_HTH"/>
</dbReference>
<feature type="transmembrane region" description="Helical" evidence="3">
    <location>
        <begin position="121"/>
        <end position="141"/>
    </location>
</feature>
<feature type="transmembrane region" description="Helical" evidence="3">
    <location>
        <begin position="153"/>
        <end position="174"/>
    </location>
</feature>
<keyword evidence="3" id="KW-0472">Membrane</keyword>
<keyword evidence="3" id="KW-1133">Transmembrane helix</keyword>
<feature type="transmembrane region" description="Helical" evidence="3">
    <location>
        <begin position="241"/>
        <end position="263"/>
    </location>
</feature>